<reference evidence="2 3" key="1">
    <citation type="journal article" date="2018" name="Front. Microbiol.">
        <title>Genome-Wide Analysis of Corynespora cassiicola Leaf Fall Disease Putative Effectors.</title>
        <authorList>
            <person name="Lopez D."/>
            <person name="Ribeiro S."/>
            <person name="Label P."/>
            <person name="Fumanal B."/>
            <person name="Venisse J.S."/>
            <person name="Kohler A."/>
            <person name="de Oliveira R.R."/>
            <person name="Labutti K."/>
            <person name="Lipzen A."/>
            <person name="Lail K."/>
            <person name="Bauer D."/>
            <person name="Ohm R.A."/>
            <person name="Barry K.W."/>
            <person name="Spatafora J."/>
            <person name="Grigoriev I.V."/>
            <person name="Martin F.M."/>
            <person name="Pujade-Renaud V."/>
        </authorList>
    </citation>
    <scope>NUCLEOTIDE SEQUENCE [LARGE SCALE GENOMIC DNA]</scope>
    <source>
        <strain evidence="2 3">Philippines</strain>
    </source>
</reference>
<dbReference type="AlphaFoldDB" id="A0A2T2NIF2"/>
<accession>A0A2T2NIF2</accession>
<feature type="region of interest" description="Disordered" evidence="1">
    <location>
        <begin position="1"/>
        <end position="75"/>
    </location>
</feature>
<sequence length="95" mass="9940">MEAAIAHPAAAATPTQAAPPIKQIAVTGFERDRQRRRQGDPVTRDSPVLDVTVALPTATEAVPPAASPRAPPTMRSGPTCVTLAFGMFNPGKLRV</sequence>
<name>A0A2T2NIF2_CORCC</name>
<organism evidence="2 3">
    <name type="scientific">Corynespora cassiicola Philippines</name>
    <dbReference type="NCBI Taxonomy" id="1448308"/>
    <lineage>
        <taxon>Eukaryota</taxon>
        <taxon>Fungi</taxon>
        <taxon>Dikarya</taxon>
        <taxon>Ascomycota</taxon>
        <taxon>Pezizomycotina</taxon>
        <taxon>Dothideomycetes</taxon>
        <taxon>Pleosporomycetidae</taxon>
        <taxon>Pleosporales</taxon>
        <taxon>Corynesporascaceae</taxon>
        <taxon>Corynespora</taxon>
    </lineage>
</organism>
<evidence type="ECO:0000313" key="2">
    <source>
        <dbReference type="EMBL" id="PSN65207.1"/>
    </source>
</evidence>
<dbReference type="Proteomes" id="UP000240883">
    <property type="component" value="Unassembled WGS sequence"/>
</dbReference>
<feature type="compositionally biased region" description="Basic and acidic residues" evidence="1">
    <location>
        <begin position="29"/>
        <end position="43"/>
    </location>
</feature>
<keyword evidence="3" id="KW-1185">Reference proteome</keyword>
<evidence type="ECO:0000256" key="1">
    <source>
        <dbReference type="SAM" id="MobiDB-lite"/>
    </source>
</evidence>
<dbReference type="EMBL" id="KZ678137">
    <property type="protein sequence ID" value="PSN65207.1"/>
    <property type="molecule type" value="Genomic_DNA"/>
</dbReference>
<protein>
    <submittedName>
        <fullName evidence="2">Uncharacterized protein</fullName>
    </submittedName>
</protein>
<evidence type="ECO:0000313" key="3">
    <source>
        <dbReference type="Proteomes" id="UP000240883"/>
    </source>
</evidence>
<gene>
    <name evidence="2" type="ORF">BS50DRAFT_53440</name>
</gene>
<proteinExistence type="predicted"/>
<feature type="compositionally biased region" description="Low complexity" evidence="1">
    <location>
        <begin position="1"/>
        <end position="21"/>
    </location>
</feature>